<evidence type="ECO:0000256" key="7">
    <source>
        <dbReference type="ARBA" id="ARBA00023136"/>
    </source>
</evidence>
<dbReference type="OrthoDB" id="11163at2157"/>
<evidence type="ECO:0000256" key="8">
    <source>
        <dbReference type="RuleBase" id="RU363032"/>
    </source>
</evidence>
<keyword evidence="4" id="KW-1003">Cell membrane</keyword>
<evidence type="ECO:0000256" key="2">
    <source>
        <dbReference type="ARBA" id="ARBA00007069"/>
    </source>
</evidence>
<reference evidence="10 11" key="1">
    <citation type="submission" date="2019-02" db="EMBL/GenBank/DDBJ databases">
        <title>Genome analysis provides insights into bioremediation potentialities and Haloocin production by Natrinema altunense strain 4.1R isolated from Chott Douz in Tunisian desert.</title>
        <authorList>
            <person name="Najjari A."/>
            <person name="Youssef N."/>
            <person name="Ben Dhia O."/>
            <person name="Ferjani R."/>
            <person name="El Hidri D."/>
            <person name="Ouzari H.I."/>
            <person name="Cherif A."/>
        </authorList>
    </citation>
    <scope>NUCLEOTIDE SEQUENCE [LARGE SCALE GENOMIC DNA]</scope>
    <source>
        <strain evidence="10 11">4.1R</strain>
    </source>
</reference>
<keyword evidence="6 8" id="KW-1133">Transmembrane helix</keyword>
<protein>
    <submittedName>
        <fullName evidence="10">ABC transporter permease</fullName>
    </submittedName>
</protein>
<keyword evidence="5 8" id="KW-0812">Transmembrane</keyword>
<comment type="caution">
    <text evidence="10">The sequence shown here is derived from an EMBL/GenBank/DDBJ whole genome shotgun (WGS) entry which is preliminary data.</text>
</comment>
<evidence type="ECO:0000256" key="5">
    <source>
        <dbReference type="ARBA" id="ARBA00022692"/>
    </source>
</evidence>
<keyword evidence="7 8" id="KW-0472">Membrane</keyword>
<comment type="similarity">
    <text evidence="2">Belongs to the binding-protein-dependent transport system permease family. CysTW subfamily.</text>
</comment>
<dbReference type="RefSeq" id="WP_130170618.1">
    <property type="nucleotide sequence ID" value="NZ_SHMR01000004.1"/>
</dbReference>
<dbReference type="SUPFAM" id="SSF161098">
    <property type="entry name" value="MetI-like"/>
    <property type="match status" value="1"/>
</dbReference>
<gene>
    <name evidence="10" type="ORF">ELS17_10290</name>
</gene>
<feature type="domain" description="ABC transmembrane type-1" evidence="9">
    <location>
        <begin position="89"/>
        <end position="297"/>
    </location>
</feature>
<dbReference type="GO" id="GO:0055085">
    <property type="term" value="P:transmembrane transport"/>
    <property type="evidence" value="ECO:0007669"/>
    <property type="project" value="InterPro"/>
</dbReference>
<feature type="transmembrane region" description="Helical" evidence="8">
    <location>
        <begin position="218"/>
        <end position="241"/>
    </location>
</feature>
<dbReference type="InterPro" id="IPR000515">
    <property type="entry name" value="MetI-like"/>
</dbReference>
<evidence type="ECO:0000256" key="3">
    <source>
        <dbReference type="ARBA" id="ARBA00022448"/>
    </source>
</evidence>
<feature type="transmembrane region" description="Helical" evidence="8">
    <location>
        <begin position="88"/>
        <end position="112"/>
    </location>
</feature>
<dbReference type="STRING" id="222984.GCA_000731985_02305"/>
<dbReference type="PANTHER" id="PTHR42929">
    <property type="entry name" value="INNER MEMBRANE ABC TRANSPORTER PERMEASE PROTEIN YDCU-RELATED-RELATED"/>
    <property type="match status" value="1"/>
</dbReference>
<dbReference type="EMBL" id="SHMR01000004">
    <property type="protein sequence ID" value="RZH67703.1"/>
    <property type="molecule type" value="Genomic_DNA"/>
</dbReference>
<dbReference type="AlphaFoldDB" id="A0A482Y078"/>
<keyword evidence="3 8" id="KW-0813">Transport</keyword>
<dbReference type="InterPro" id="IPR035906">
    <property type="entry name" value="MetI-like_sf"/>
</dbReference>
<evidence type="ECO:0000256" key="6">
    <source>
        <dbReference type="ARBA" id="ARBA00022989"/>
    </source>
</evidence>
<evidence type="ECO:0000259" key="9">
    <source>
        <dbReference type="PROSITE" id="PS50928"/>
    </source>
</evidence>
<dbReference type="PANTHER" id="PTHR42929:SF1">
    <property type="entry name" value="INNER MEMBRANE ABC TRANSPORTER PERMEASE PROTEIN YDCU-RELATED"/>
    <property type="match status" value="1"/>
</dbReference>
<dbReference type="GO" id="GO:0005886">
    <property type="term" value="C:plasma membrane"/>
    <property type="evidence" value="ECO:0007669"/>
    <property type="project" value="UniProtKB-SubCell"/>
</dbReference>
<dbReference type="Gene3D" id="1.10.3720.10">
    <property type="entry name" value="MetI-like"/>
    <property type="match status" value="1"/>
</dbReference>
<proteinExistence type="inferred from homology"/>
<feature type="transmembrane region" description="Helical" evidence="8">
    <location>
        <begin position="124"/>
        <end position="148"/>
    </location>
</feature>
<evidence type="ECO:0000313" key="10">
    <source>
        <dbReference type="EMBL" id="RZH67703.1"/>
    </source>
</evidence>
<feature type="transmembrane region" description="Helical" evidence="8">
    <location>
        <begin position="279"/>
        <end position="304"/>
    </location>
</feature>
<feature type="transmembrane region" description="Helical" evidence="8">
    <location>
        <begin position="30"/>
        <end position="55"/>
    </location>
</feature>
<dbReference type="Pfam" id="PF00528">
    <property type="entry name" value="BPD_transp_1"/>
    <property type="match status" value="1"/>
</dbReference>
<dbReference type="PROSITE" id="PS50928">
    <property type="entry name" value="ABC_TM1"/>
    <property type="match status" value="1"/>
</dbReference>
<comment type="subcellular location">
    <subcellularLocation>
        <location evidence="1 8">Cell membrane</location>
        <topology evidence="1 8">Multi-pass membrane protein</topology>
    </subcellularLocation>
</comment>
<name>A0A482Y078_9EURY</name>
<evidence type="ECO:0000313" key="11">
    <source>
        <dbReference type="Proteomes" id="UP000292704"/>
    </source>
</evidence>
<accession>A0A482Y078</accession>
<dbReference type="CDD" id="cd06261">
    <property type="entry name" value="TM_PBP2"/>
    <property type="match status" value="1"/>
</dbReference>
<dbReference type="Proteomes" id="UP000292704">
    <property type="component" value="Unassembled WGS sequence"/>
</dbReference>
<evidence type="ECO:0000256" key="1">
    <source>
        <dbReference type="ARBA" id="ARBA00004651"/>
    </source>
</evidence>
<evidence type="ECO:0000256" key="4">
    <source>
        <dbReference type="ARBA" id="ARBA00022475"/>
    </source>
</evidence>
<feature type="transmembrane region" description="Helical" evidence="8">
    <location>
        <begin position="168"/>
        <end position="197"/>
    </location>
</feature>
<sequence length="311" mass="33554">MSGTYSPSALPAPIARLWESLRERSRSKRALLLMAPLLVFELLLFVAPFLILLRISLTEGSQDLRYAPGTWSLSGYGEVFSTDVLVNAITYSIMLGLLATAITVVIATFYAYAIWRSEGVVKSALLFSVVLPLLTTLVIKTYAFMPLLSPNGTLNDVLLSLNLISEPIQFVPGTVGVVVGQVYIVLPYAVLAIYSVLATMDWGIVEAARDLGASRPRSVLEVVVPQAMPGIIVATVISFAWSVGAYAAPGLLGDGQNKAKAFALVVEKRLLSNLQWEVATAYAVVMLLLMLVSIVLLTAALNYFGGEFEYA</sequence>
<organism evidence="10 11">
    <name type="scientific">Natrinema altunense</name>
    <dbReference type="NCBI Taxonomy" id="222984"/>
    <lineage>
        <taxon>Archaea</taxon>
        <taxon>Methanobacteriati</taxon>
        <taxon>Methanobacteriota</taxon>
        <taxon>Stenosarchaea group</taxon>
        <taxon>Halobacteria</taxon>
        <taxon>Halobacteriales</taxon>
        <taxon>Natrialbaceae</taxon>
        <taxon>Natrinema</taxon>
    </lineage>
</organism>